<dbReference type="AlphaFoldDB" id="A0A9D4D525"/>
<dbReference type="EMBL" id="JAIWYP010000011">
    <property type="protein sequence ID" value="KAH3738314.1"/>
    <property type="molecule type" value="Genomic_DNA"/>
</dbReference>
<name>A0A9D4D525_DREPO</name>
<proteinExistence type="predicted"/>
<comment type="caution">
    <text evidence="1">The sequence shown here is derived from an EMBL/GenBank/DDBJ whole genome shotgun (WGS) entry which is preliminary data.</text>
</comment>
<reference evidence="1" key="1">
    <citation type="journal article" date="2019" name="bioRxiv">
        <title>The Genome of the Zebra Mussel, Dreissena polymorpha: A Resource for Invasive Species Research.</title>
        <authorList>
            <person name="McCartney M.A."/>
            <person name="Auch B."/>
            <person name="Kono T."/>
            <person name="Mallez S."/>
            <person name="Zhang Y."/>
            <person name="Obille A."/>
            <person name="Becker A."/>
            <person name="Abrahante J.E."/>
            <person name="Garbe J."/>
            <person name="Badalamenti J.P."/>
            <person name="Herman A."/>
            <person name="Mangelson H."/>
            <person name="Liachko I."/>
            <person name="Sullivan S."/>
            <person name="Sone E.D."/>
            <person name="Koren S."/>
            <person name="Silverstein K.A.T."/>
            <person name="Beckman K.B."/>
            <person name="Gohl D.M."/>
        </authorList>
    </citation>
    <scope>NUCLEOTIDE SEQUENCE</scope>
    <source>
        <strain evidence="1">Duluth1</strain>
        <tissue evidence="1">Whole animal</tissue>
    </source>
</reference>
<keyword evidence="2" id="KW-1185">Reference proteome</keyword>
<gene>
    <name evidence="1" type="ORF">DPMN_044947</name>
</gene>
<evidence type="ECO:0000313" key="1">
    <source>
        <dbReference type="EMBL" id="KAH3738314.1"/>
    </source>
</evidence>
<evidence type="ECO:0000313" key="2">
    <source>
        <dbReference type="Proteomes" id="UP000828390"/>
    </source>
</evidence>
<dbReference type="Proteomes" id="UP000828390">
    <property type="component" value="Unassembled WGS sequence"/>
</dbReference>
<reference evidence="1" key="2">
    <citation type="submission" date="2020-11" db="EMBL/GenBank/DDBJ databases">
        <authorList>
            <person name="McCartney M.A."/>
            <person name="Auch B."/>
            <person name="Kono T."/>
            <person name="Mallez S."/>
            <person name="Becker A."/>
            <person name="Gohl D.M."/>
            <person name="Silverstein K.A.T."/>
            <person name="Koren S."/>
            <person name="Bechman K.B."/>
            <person name="Herman A."/>
            <person name="Abrahante J.E."/>
            <person name="Garbe J."/>
        </authorList>
    </citation>
    <scope>NUCLEOTIDE SEQUENCE</scope>
    <source>
        <strain evidence="1">Duluth1</strain>
        <tissue evidence="1">Whole animal</tissue>
    </source>
</reference>
<protein>
    <submittedName>
        <fullName evidence="1">Uncharacterized protein</fullName>
    </submittedName>
</protein>
<organism evidence="1 2">
    <name type="scientific">Dreissena polymorpha</name>
    <name type="common">Zebra mussel</name>
    <name type="synonym">Mytilus polymorpha</name>
    <dbReference type="NCBI Taxonomy" id="45954"/>
    <lineage>
        <taxon>Eukaryota</taxon>
        <taxon>Metazoa</taxon>
        <taxon>Spiralia</taxon>
        <taxon>Lophotrochozoa</taxon>
        <taxon>Mollusca</taxon>
        <taxon>Bivalvia</taxon>
        <taxon>Autobranchia</taxon>
        <taxon>Heteroconchia</taxon>
        <taxon>Euheterodonta</taxon>
        <taxon>Imparidentia</taxon>
        <taxon>Neoheterodontei</taxon>
        <taxon>Myida</taxon>
        <taxon>Dreissenoidea</taxon>
        <taxon>Dreissenidae</taxon>
        <taxon>Dreissena</taxon>
    </lineage>
</organism>
<sequence>MSSHRKEPFDKQMKRSGDMKEGAVTILTKKLVAFIKRYMTVYLCLNLGQGVGVSENLKYREYNAALEGERSCESIGEAYTF</sequence>
<accession>A0A9D4D525</accession>